<dbReference type="AlphaFoldDB" id="A0A9X1HWJ6"/>
<dbReference type="RefSeq" id="WP_225699814.1">
    <property type="nucleotide sequence ID" value="NZ_JAIXNE010000007.1"/>
</dbReference>
<dbReference type="SUPFAM" id="SSF51556">
    <property type="entry name" value="Metallo-dependent hydrolases"/>
    <property type="match status" value="1"/>
</dbReference>
<protein>
    <submittedName>
        <fullName evidence="2">Amidohydrolase family protein</fullName>
    </submittedName>
</protein>
<organism evidence="2 3">
    <name type="scientific">Fulvivirga sedimenti</name>
    <dbReference type="NCBI Taxonomy" id="2879465"/>
    <lineage>
        <taxon>Bacteria</taxon>
        <taxon>Pseudomonadati</taxon>
        <taxon>Bacteroidota</taxon>
        <taxon>Cytophagia</taxon>
        <taxon>Cytophagales</taxon>
        <taxon>Fulvivirgaceae</taxon>
        <taxon>Fulvivirga</taxon>
    </lineage>
</organism>
<dbReference type="InterPro" id="IPR051781">
    <property type="entry name" value="Metallo-dep_Hydrolase"/>
</dbReference>
<dbReference type="Pfam" id="PF01979">
    <property type="entry name" value="Amidohydro_1"/>
    <property type="match status" value="1"/>
</dbReference>
<dbReference type="PANTHER" id="PTHR43135:SF3">
    <property type="entry name" value="ALPHA-D-RIBOSE 1-METHYLPHOSPHONATE 5-TRIPHOSPHATE DIPHOSPHATASE"/>
    <property type="match status" value="1"/>
</dbReference>
<keyword evidence="3" id="KW-1185">Reference proteome</keyword>
<accession>A0A9X1HWJ6</accession>
<evidence type="ECO:0000313" key="3">
    <source>
        <dbReference type="Proteomes" id="UP001139409"/>
    </source>
</evidence>
<dbReference type="Gene3D" id="2.30.40.10">
    <property type="entry name" value="Urease, subunit C, domain 1"/>
    <property type="match status" value="1"/>
</dbReference>
<sequence length="457" mass="50221">MMKNQSRQYIMNIKGSMVFAIIYMFSLGLFAQEQPRQITLFTNVQVFDGRSDKLVKADVLVEGNLIKQISKEPLMVMQTDNVTIIDGGGKTLMPGLTDTHAHLAYTTIDQMSMITGHASYGYVRATVDAKEMLMRGVTSVRDMGGNVFGLKRAIDEGLIPGPRIYPSGALICQTAGHFDFRFGNENPMLYGGGLPDWQYQGHAYLADGVDQVLTAVRENLKRGASQIKLAAGGGYASPADPLLGNQYTYNEIKAAVETAGDWGTYVTVHSYHPSAINRAIDAGIKDVGHGQLLDKATLERMAKEGIFLSTQPFTVCNEPQLDDFSNAKLAMVCEGTERVYKMIKDIPTLKVTYGTDMFFLPREEAAKQIQQMERLSGWFKPVEILRMATSTAGELLALSGEMRNPYQEGTLGTVSEGGYADLLLVEGNPLEDLGAVTNTDNIKMIMKDGKIYKNTLQ</sequence>
<dbReference type="InterPro" id="IPR032466">
    <property type="entry name" value="Metal_Hydrolase"/>
</dbReference>
<dbReference type="InterPro" id="IPR057744">
    <property type="entry name" value="OTAase-like"/>
</dbReference>
<dbReference type="PANTHER" id="PTHR43135">
    <property type="entry name" value="ALPHA-D-RIBOSE 1-METHYLPHOSPHONATE 5-TRIPHOSPHATE DIPHOSPHATASE"/>
    <property type="match status" value="1"/>
</dbReference>
<dbReference type="Proteomes" id="UP001139409">
    <property type="component" value="Unassembled WGS sequence"/>
</dbReference>
<evidence type="ECO:0000259" key="1">
    <source>
        <dbReference type="Pfam" id="PF01979"/>
    </source>
</evidence>
<feature type="domain" description="Amidohydrolase-related" evidence="1">
    <location>
        <begin position="91"/>
        <end position="451"/>
    </location>
</feature>
<comment type="caution">
    <text evidence="2">The sequence shown here is derived from an EMBL/GenBank/DDBJ whole genome shotgun (WGS) entry which is preliminary data.</text>
</comment>
<dbReference type="Gene3D" id="3.20.20.140">
    <property type="entry name" value="Metal-dependent hydrolases"/>
    <property type="match status" value="1"/>
</dbReference>
<dbReference type="SUPFAM" id="SSF51338">
    <property type="entry name" value="Composite domain of metallo-dependent hydrolases"/>
    <property type="match status" value="1"/>
</dbReference>
<dbReference type="CDD" id="cd01299">
    <property type="entry name" value="Met_dep_hydrolase_A"/>
    <property type="match status" value="1"/>
</dbReference>
<proteinExistence type="predicted"/>
<reference evidence="2" key="1">
    <citation type="submission" date="2021-09" db="EMBL/GenBank/DDBJ databases">
        <title>Fulvivirga sp. isolated from coastal sediment.</title>
        <authorList>
            <person name="Yu H."/>
        </authorList>
    </citation>
    <scope>NUCLEOTIDE SEQUENCE</scope>
    <source>
        <strain evidence="2">1062</strain>
    </source>
</reference>
<dbReference type="InterPro" id="IPR011059">
    <property type="entry name" value="Metal-dep_hydrolase_composite"/>
</dbReference>
<dbReference type="InterPro" id="IPR006680">
    <property type="entry name" value="Amidohydro-rel"/>
</dbReference>
<evidence type="ECO:0000313" key="2">
    <source>
        <dbReference type="EMBL" id="MCA6078956.1"/>
    </source>
</evidence>
<gene>
    <name evidence="2" type="ORF">LDX50_29040</name>
</gene>
<dbReference type="EMBL" id="JAIXNE010000007">
    <property type="protein sequence ID" value="MCA6078956.1"/>
    <property type="molecule type" value="Genomic_DNA"/>
</dbReference>
<dbReference type="GO" id="GO:0016810">
    <property type="term" value="F:hydrolase activity, acting on carbon-nitrogen (but not peptide) bonds"/>
    <property type="evidence" value="ECO:0007669"/>
    <property type="project" value="InterPro"/>
</dbReference>
<name>A0A9X1HWJ6_9BACT</name>